<dbReference type="EMBL" id="JBAMMX010000006">
    <property type="protein sequence ID" value="KAK6937345.1"/>
    <property type="molecule type" value="Genomic_DNA"/>
</dbReference>
<name>A0AAN8VNG6_9MAGN</name>
<proteinExistence type="predicted"/>
<keyword evidence="4" id="KW-1185">Reference proteome</keyword>
<dbReference type="SUPFAM" id="SSF55781">
    <property type="entry name" value="GAF domain-like"/>
    <property type="match status" value="1"/>
</dbReference>
<feature type="domain" description="GAF" evidence="2">
    <location>
        <begin position="175"/>
        <end position="334"/>
    </location>
</feature>
<dbReference type="Pfam" id="PF01590">
    <property type="entry name" value="GAF"/>
    <property type="match status" value="1"/>
</dbReference>
<dbReference type="PANTHER" id="PTHR24423">
    <property type="entry name" value="TWO-COMPONENT SENSOR HISTIDINE KINASE"/>
    <property type="match status" value="1"/>
</dbReference>
<dbReference type="GO" id="GO:0038199">
    <property type="term" value="F:ethylene receptor activity"/>
    <property type="evidence" value="ECO:0007669"/>
    <property type="project" value="TreeGrafter"/>
</dbReference>
<dbReference type="GO" id="GO:0004672">
    <property type="term" value="F:protein kinase activity"/>
    <property type="evidence" value="ECO:0007669"/>
    <property type="project" value="UniProtKB-ARBA"/>
</dbReference>
<comment type="caution">
    <text evidence="3">The sequence shown here is derived from an EMBL/GenBank/DDBJ whole genome shotgun (WGS) entry which is preliminary data.</text>
</comment>
<evidence type="ECO:0000259" key="2">
    <source>
        <dbReference type="SMART" id="SM00065"/>
    </source>
</evidence>
<dbReference type="AlphaFoldDB" id="A0AAN8VNG6"/>
<reference evidence="3 4" key="1">
    <citation type="submission" date="2023-12" db="EMBL/GenBank/DDBJ databases">
        <title>A high-quality genome assembly for Dillenia turbinata (Dilleniales).</title>
        <authorList>
            <person name="Chanderbali A."/>
        </authorList>
    </citation>
    <scope>NUCLEOTIDE SEQUENCE [LARGE SCALE GENOMIC DNA]</scope>
    <source>
        <strain evidence="3">LSX21</strain>
        <tissue evidence="3">Leaf</tissue>
    </source>
</reference>
<dbReference type="InterPro" id="IPR003018">
    <property type="entry name" value="GAF"/>
</dbReference>
<dbReference type="GO" id="GO:0005789">
    <property type="term" value="C:endoplasmic reticulum membrane"/>
    <property type="evidence" value="ECO:0007669"/>
    <property type="project" value="UniProtKB-SubCell"/>
</dbReference>
<gene>
    <name evidence="3" type="ORF">RJ641_030853</name>
</gene>
<dbReference type="FunFam" id="3.30.450.40:FF:000026">
    <property type="entry name" value="Ethylene response sensor"/>
    <property type="match status" value="1"/>
</dbReference>
<protein>
    <submittedName>
        <fullName evidence="3">GAF domain</fullName>
    </submittedName>
</protein>
<accession>A0AAN8VNG6</accession>
<sequence length="350" mass="39347">MTAFRSVFHYKAFGYANAVCKSGLWSPVIALRLRGLLMNFFRLLYCCCIFLHSTGAYLLCSEVTILSIQMGVDAIWCFYCPLWSNSPHKSVDIFHPLKTVAMVMAVAKISTAVVSCITALMLDHIIPDLLNVKRREIFFKSRAEELGREMGLILTEEETGKHVRMFTHAIRSKLDRHTMLKTTLFELGRTLDLEECALWMPSRTGHTLQLSRTPNNLIPIGSTVPINLQSVNEVFGSSEAVRLPHTCPLARISTFSGRYIPPEVVRVRVPLLHLSNFQINDWPDLSAKSYAVMVLILPANGGRKWHDHELELVDVVADQVAVALSHAAILEKSMCAREQLMEQNLALDIA</sequence>
<keyword evidence="1" id="KW-0675">Receptor</keyword>
<dbReference type="Gene3D" id="3.30.450.40">
    <property type="match status" value="1"/>
</dbReference>
<organism evidence="3 4">
    <name type="scientific">Dillenia turbinata</name>
    <dbReference type="NCBI Taxonomy" id="194707"/>
    <lineage>
        <taxon>Eukaryota</taxon>
        <taxon>Viridiplantae</taxon>
        <taxon>Streptophyta</taxon>
        <taxon>Embryophyta</taxon>
        <taxon>Tracheophyta</taxon>
        <taxon>Spermatophyta</taxon>
        <taxon>Magnoliopsida</taxon>
        <taxon>eudicotyledons</taxon>
        <taxon>Gunneridae</taxon>
        <taxon>Pentapetalae</taxon>
        <taxon>Dilleniales</taxon>
        <taxon>Dilleniaceae</taxon>
        <taxon>Dillenia</taxon>
    </lineage>
</organism>
<evidence type="ECO:0000313" key="4">
    <source>
        <dbReference type="Proteomes" id="UP001370490"/>
    </source>
</evidence>
<dbReference type="PANTHER" id="PTHR24423:SF625">
    <property type="entry name" value="ETHYLENE RESPONSE SENSOR 1"/>
    <property type="match status" value="1"/>
</dbReference>
<dbReference type="InterPro" id="IPR029016">
    <property type="entry name" value="GAF-like_dom_sf"/>
</dbReference>
<dbReference type="Proteomes" id="UP001370490">
    <property type="component" value="Unassembled WGS sequence"/>
</dbReference>
<dbReference type="GO" id="GO:0046872">
    <property type="term" value="F:metal ion binding"/>
    <property type="evidence" value="ECO:0007669"/>
    <property type="project" value="UniProtKB-KW"/>
</dbReference>
<evidence type="ECO:0000313" key="3">
    <source>
        <dbReference type="EMBL" id="KAK6937345.1"/>
    </source>
</evidence>
<dbReference type="GO" id="GO:0005524">
    <property type="term" value="F:ATP binding"/>
    <property type="evidence" value="ECO:0007669"/>
    <property type="project" value="UniProtKB-KW"/>
</dbReference>
<dbReference type="SMART" id="SM00065">
    <property type="entry name" value="GAF"/>
    <property type="match status" value="1"/>
</dbReference>
<evidence type="ECO:0000256" key="1">
    <source>
        <dbReference type="ARBA" id="ARBA00023170"/>
    </source>
</evidence>
<dbReference type="GO" id="GO:0051740">
    <property type="term" value="F:ethylene binding"/>
    <property type="evidence" value="ECO:0007669"/>
    <property type="project" value="TreeGrafter"/>
</dbReference>